<dbReference type="Proteomes" id="UP001165121">
    <property type="component" value="Unassembled WGS sequence"/>
</dbReference>
<accession>A0A9W6XKZ3</accession>
<proteinExistence type="predicted"/>
<evidence type="ECO:0000313" key="1">
    <source>
        <dbReference type="EMBL" id="GMF40647.1"/>
    </source>
</evidence>
<evidence type="ECO:0000313" key="2">
    <source>
        <dbReference type="Proteomes" id="UP001165121"/>
    </source>
</evidence>
<gene>
    <name evidence="1" type="ORF">Pfra01_001254600</name>
</gene>
<sequence length="152" mass="17008">MVKTSAWERKQQVDGITTQSIRILRREVKCAKLDLRDYTPQWAHLIVTPNTMQSTSGDAGIDEWTNRIDLGGDDDNTSESGYLVLEDRTLADARVSATPRHKRGGKRHRKWKPVKGVVVSSAEPRRSAVLKSILQREHYSGDYMGDDGSNGG</sequence>
<protein>
    <submittedName>
        <fullName evidence="1">Unnamed protein product</fullName>
    </submittedName>
</protein>
<name>A0A9W6XKZ3_9STRA</name>
<reference evidence="1" key="1">
    <citation type="submission" date="2023-04" db="EMBL/GenBank/DDBJ databases">
        <title>Phytophthora fragariaefolia NBRC 109709.</title>
        <authorList>
            <person name="Ichikawa N."/>
            <person name="Sato H."/>
            <person name="Tonouchi N."/>
        </authorList>
    </citation>
    <scope>NUCLEOTIDE SEQUENCE</scope>
    <source>
        <strain evidence="1">NBRC 109709</strain>
    </source>
</reference>
<dbReference type="EMBL" id="BSXT01001264">
    <property type="protein sequence ID" value="GMF40647.1"/>
    <property type="molecule type" value="Genomic_DNA"/>
</dbReference>
<comment type="caution">
    <text evidence="1">The sequence shown here is derived from an EMBL/GenBank/DDBJ whole genome shotgun (WGS) entry which is preliminary data.</text>
</comment>
<dbReference type="AlphaFoldDB" id="A0A9W6XKZ3"/>
<keyword evidence="2" id="KW-1185">Reference proteome</keyword>
<organism evidence="1 2">
    <name type="scientific">Phytophthora fragariaefolia</name>
    <dbReference type="NCBI Taxonomy" id="1490495"/>
    <lineage>
        <taxon>Eukaryota</taxon>
        <taxon>Sar</taxon>
        <taxon>Stramenopiles</taxon>
        <taxon>Oomycota</taxon>
        <taxon>Peronosporomycetes</taxon>
        <taxon>Peronosporales</taxon>
        <taxon>Peronosporaceae</taxon>
        <taxon>Phytophthora</taxon>
    </lineage>
</organism>